<evidence type="ECO:0000313" key="1">
    <source>
        <dbReference type="EMBL" id="MCG4611515.1"/>
    </source>
</evidence>
<proteinExistence type="predicted"/>
<sequence length="114" mass="13279">MTAPKRKREVQLNFRVSPEELAMIEQKMAQLGTSNREAYLRKMALDGYVVRLELPELKELVSLMRRSSNNLNQLTRRVHETGRIYDADLEDISQRQEALWDGVHKILTQLAKLS</sequence>
<evidence type="ECO:0000313" key="2">
    <source>
        <dbReference type="Proteomes" id="UP001298681"/>
    </source>
</evidence>
<dbReference type="EMBL" id="JAKNHQ010000017">
    <property type="protein sequence ID" value="MCG4611515.1"/>
    <property type="molecule type" value="Genomic_DNA"/>
</dbReference>
<dbReference type="InterPro" id="IPR053842">
    <property type="entry name" value="NikA-like"/>
</dbReference>
<protein>
    <submittedName>
        <fullName evidence="1">MobC family plasmid mobilization relaxosome protein</fullName>
    </submittedName>
</protein>
<dbReference type="RefSeq" id="WP_237967049.1">
    <property type="nucleotide sequence ID" value="NZ_JAKNHQ010000017.1"/>
</dbReference>
<name>A0ABS9ML19_9FIRM</name>
<comment type="caution">
    <text evidence="1">The sequence shown here is derived from an EMBL/GenBank/DDBJ whole genome shotgun (WGS) entry which is preliminary data.</text>
</comment>
<reference evidence="1 2" key="1">
    <citation type="submission" date="2022-01" db="EMBL/GenBank/DDBJ databases">
        <title>Collection of gut derived symbiotic bacterial strains cultured from healthy donors.</title>
        <authorList>
            <person name="Lin H."/>
            <person name="Kohout C."/>
            <person name="Waligurski E."/>
            <person name="Pamer E.G."/>
        </authorList>
    </citation>
    <scope>NUCLEOTIDE SEQUENCE [LARGE SCALE GENOMIC DNA]</scope>
    <source>
        <strain evidence="1 2">DFI.7.58</strain>
    </source>
</reference>
<accession>A0ABS9ML19</accession>
<gene>
    <name evidence="1" type="ORF">L0P57_11315</name>
</gene>
<dbReference type="Pfam" id="PF21983">
    <property type="entry name" value="NikA-like"/>
    <property type="match status" value="1"/>
</dbReference>
<dbReference type="Proteomes" id="UP001298681">
    <property type="component" value="Unassembled WGS sequence"/>
</dbReference>
<organism evidence="1 2">
    <name type="scientific">Anaeromassilibacillus senegalensis</name>
    <dbReference type="NCBI Taxonomy" id="1673717"/>
    <lineage>
        <taxon>Bacteria</taxon>
        <taxon>Bacillati</taxon>
        <taxon>Bacillota</taxon>
        <taxon>Clostridia</taxon>
        <taxon>Eubacteriales</taxon>
        <taxon>Acutalibacteraceae</taxon>
        <taxon>Anaeromassilibacillus</taxon>
    </lineage>
</organism>
<keyword evidence="2" id="KW-1185">Reference proteome</keyword>